<evidence type="ECO:0000313" key="2">
    <source>
        <dbReference type="EMBL" id="OOF98310.1"/>
    </source>
</evidence>
<dbReference type="EMBL" id="KV907496">
    <property type="protein sequence ID" value="OOF98310.1"/>
    <property type="molecule type" value="Genomic_DNA"/>
</dbReference>
<reference evidence="3" key="1">
    <citation type="journal article" date="2017" name="Genome Biol.">
        <title>Comparative genomics reveals high biological diversity and specific adaptations in the industrially and medically important fungal genus Aspergillus.</title>
        <authorList>
            <person name="de Vries R.P."/>
            <person name="Riley R."/>
            <person name="Wiebenga A."/>
            <person name="Aguilar-Osorio G."/>
            <person name="Amillis S."/>
            <person name="Uchima C.A."/>
            <person name="Anderluh G."/>
            <person name="Asadollahi M."/>
            <person name="Askin M."/>
            <person name="Barry K."/>
            <person name="Battaglia E."/>
            <person name="Bayram O."/>
            <person name="Benocci T."/>
            <person name="Braus-Stromeyer S.A."/>
            <person name="Caldana C."/>
            <person name="Canovas D."/>
            <person name="Cerqueira G.C."/>
            <person name="Chen F."/>
            <person name="Chen W."/>
            <person name="Choi C."/>
            <person name="Clum A."/>
            <person name="Dos Santos R.A."/>
            <person name="Damasio A.R."/>
            <person name="Diallinas G."/>
            <person name="Emri T."/>
            <person name="Fekete E."/>
            <person name="Flipphi M."/>
            <person name="Freyberg S."/>
            <person name="Gallo A."/>
            <person name="Gournas C."/>
            <person name="Habgood R."/>
            <person name="Hainaut M."/>
            <person name="Harispe M.L."/>
            <person name="Henrissat B."/>
            <person name="Hilden K.S."/>
            <person name="Hope R."/>
            <person name="Hossain A."/>
            <person name="Karabika E."/>
            <person name="Karaffa L."/>
            <person name="Karanyi Z."/>
            <person name="Krasevec N."/>
            <person name="Kuo A."/>
            <person name="Kusch H."/>
            <person name="LaButti K."/>
            <person name="Lagendijk E.L."/>
            <person name="Lapidus A."/>
            <person name="Levasseur A."/>
            <person name="Lindquist E."/>
            <person name="Lipzen A."/>
            <person name="Logrieco A.F."/>
            <person name="MacCabe A."/>
            <person name="Maekelae M.R."/>
            <person name="Malavazi I."/>
            <person name="Melin P."/>
            <person name="Meyer V."/>
            <person name="Mielnichuk N."/>
            <person name="Miskei M."/>
            <person name="Molnar A.P."/>
            <person name="Mule G."/>
            <person name="Ngan C.Y."/>
            <person name="Orejas M."/>
            <person name="Orosz E."/>
            <person name="Ouedraogo J.P."/>
            <person name="Overkamp K.M."/>
            <person name="Park H.-S."/>
            <person name="Perrone G."/>
            <person name="Piumi F."/>
            <person name="Punt P.J."/>
            <person name="Ram A.F."/>
            <person name="Ramon A."/>
            <person name="Rauscher S."/>
            <person name="Record E."/>
            <person name="Riano-Pachon D.M."/>
            <person name="Robert V."/>
            <person name="Roehrig J."/>
            <person name="Ruller R."/>
            <person name="Salamov A."/>
            <person name="Salih N.S."/>
            <person name="Samson R.A."/>
            <person name="Sandor E."/>
            <person name="Sanguinetti M."/>
            <person name="Schuetze T."/>
            <person name="Sepcic K."/>
            <person name="Shelest E."/>
            <person name="Sherlock G."/>
            <person name="Sophianopoulou V."/>
            <person name="Squina F.M."/>
            <person name="Sun H."/>
            <person name="Susca A."/>
            <person name="Todd R.B."/>
            <person name="Tsang A."/>
            <person name="Unkles S.E."/>
            <person name="van de Wiele N."/>
            <person name="van Rossen-Uffink D."/>
            <person name="Oliveira J.V."/>
            <person name="Vesth T.C."/>
            <person name="Visser J."/>
            <person name="Yu J.-H."/>
            <person name="Zhou M."/>
            <person name="Andersen M.R."/>
            <person name="Archer D.B."/>
            <person name="Baker S.E."/>
            <person name="Benoit I."/>
            <person name="Brakhage A.A."/>
            <person name="Braus G.H."/>
            <person name="Fischer R."/>
            <person name="Frisvad J.C."/>
            <person name="Goldman G.H."/>
            <person name="Houbraken J."/>
            <person name="Oakley B."/>
            <person name="Pocsi I."/>
            <person name="Scazzocchio C."/>
            <person name="Seiboth B."/>
            <person name="vanKuyk P.A."/>
            <person name="Wortman J."/>
            <person name="Dyer P.S."/>
            <person name="Grigoriev I.V."/>
        </authorList>
    </citation>
    <scope>NUCLEOTIDE SEQUENCE [LARGE SCALE GENOMIC DNA]</scope>
    <source>
        <strain evidence="3">ITEM 5010</strain>
    </source>
</reference>
<organism evidence="2 3">
    <name type="scientific">Aspergillus carbonarius (strain ITEM 5010)</name>
    <dbReference type="NCBI Taxonomy" id="602072"/>
    <lineage>
        <taxon>Eukaryota</taxon>
        <taxon>Fungi</taxon>
        <taxon>Dikarya</taxon>
        <taxon>Ascomycota</taxon>
        <taxon>Pezizomycotina</taxon>
        <taxon>Eurotiomycetes</taxon>
        <taxon>Eurotiomycetidae</taxon>
        <taxon>Eurotiales</taxon>
        <taxon>Aspergillaceae</taxon>
        <taxon>Aspergillus</taxon>
        <taxon>Aspergillus subgen. Circumdati</taxon>
    </lineage>
</organism>
<accession>A0A1R3RV29</accession>
<proteinExistence type="predicted"/>
<feature type="non-terminal residue" evidence="2">
    <location>
        <position position="1"/>
    </location>
</feature>
<dbReference type="VEuPathDB" id="FungiDB:ASPCADRAFT_205559"/>
<gene>
    <name evidence="2" type="ORF">ASPCADRAFT_205559</name>
</gene>
<dbReference type="AlphaFoldDB" id="A0A1R3RV29"/>
<name>A0A1R3RV29_ASPC5</name>
<keyword evidence="3" id="KW-1185">Reference proteome</keyword>
<sequence length="76" mass="8630">QTAVRVPVHPKRQLPQVRPDREPESTPQLPRQDHIRQISQIMCTCSPCSPAQSIIRHHIAFPSSTVRQNRIITTAS</sequence>
<protein>
    <submittedName>
        <fullName evidence="2">Uncharacterized protein</fullName>
    </submittedName>
</protein>
<evidence type="ECO:0000256" key="1">
    <source>
        <dbReference type="SAM" id="MobiDB-lite"/>
    </source>
</evidence>
<dbReference type="Proteomes" id="UP000188318">
    <property type="component" value="Unassembled WGS sequence"/>
</dbReference>
<evidence type="ECO:0000313" key="3">
    <source>
        <dbReference type="Proteomes" id="UP000188318"/>
    </source>
</evidence>
<feature type="region of interest" description="Disordered" evidence="1">
    <location>
        <begin position="1"/>
        <end position="31"/>
    </location>
</feature>